<sequence length="212" mass="22319">MAQAIIGAIAASAAGSALGAGIQAGAEAALQSQRYQQDLTLQQNSFKHDKEMIAYQMEMSNNLLAKNLNTRYSLLQAGGLSSADAARAVAGAPVTRIVDWNGTRIAAPNSSATTLRSGGFMTVPMPFSSKTRAPSTSGSIGMTNPNYGDTMSRVSSWVQSQNSSVRSVSPFHRGALQTVWVTPPGSTSSSSVSSVPRFFNTDRLPLFANRGR</sequence>
<protein>
    <submittedName>
        <fullName evidence="1">VP2</fullName>
    </submittedName>
</protein>
<organism evidence="1">
    <name type="scientific">Norovirus GI</name>
    <dbReference type="NCBI Taxonomy" id="122928"/>
    <lineage>
        <taxon>Viruses</taxon>
        <taxon>Riboviria</taxon>
        <taxon>Orthornavirae</taxon>
        <taxon>Pisuviricota</taxon>
        <taxon>Pisoniviricetes</taxon>
        <taxon>Picornavirales</taxon>
        <taxon>Caliciviridae</taxon>
        <taxon>Norovirus</taxon>
        <taxon>Norovirus norwalkense</taxon>
        <taxon>Norwalk virus</taxon>
    </lineage>
</organism>
<dbReference type="Pfam" id="PF03035">
    <property type="entry name" value="RNA_capsid"/>
    <property type="match status" value="1"/>
</dbReference>
<gene>
    <name evidence="1" type="primary">ORF3</name>
</gene>
<name>A0A2Z4D2J6_NORV</name>
<dbReference type="InterPro" id="IPR004278">
    <property type="entry name" value="VP2"/>
</dbReference>
<proteinExistence type="predicted"/>
<evidence type="ECO:0000313" key="1">
    <source>
        <dbReference type="EMBL" id="AWV14077.1"/>
    </source>
</evidence>
<reference evidence="1" key="1">
    <citation type="submission" date="2018-06" db="EMBL/GenBank/DDBJ databases">
        <title>Molecular epidemiology of Noroviruses in outbreaks of acute gastroenteritis in school.</title>
        <authorList>
            <person name="Chen B."/>
            <person name="Zhu J."/>
            <person name="Chen W."/>
        </authorList>
    </citation>
    <scope>NUCLEOTIDE SEQUENCE</scope>
    <source>
        <strain evidence="1">Hu/CHN/2018/GI.5/Yiwu/CB1</strain>
    </source>
</reference>
<dbReference type="EMBL" id="MH443711">
    <property type="protein sequence ID" value="AWV14077.1"/>
    <property type="molecule type" value="Genomic_RNA"/>
</dbReference>
<accession>A0A2Z4D2J6</accession>